<dbReference type="PANTHER" id="PTHR33127">
    <property type="entry name" value="TRANSMEMBRANE PROTEIN"/>
    <property type="match status" value="1"/>
</dbReference>
<protein>
    <recommendedName>
        <fullName evidence="1">KIB1-4 beta-propeller domain-containing protein</fullName>
    </recommendedName>
</protein>
<dbReference type="EMBL" id="JABEZV010000009">
    <property type="protein sequence ID" value="MBA0719500.1"/>
    <property type="molecule type" value="Genomic_DNA"/>
</dbReference>
<dbReference type="Pfam" id="PF03478">
    <property type="entry name" value="Beta-prop_KIB1-4"/>
    <property type="match status" value="1"/>
</dbReference>
<dbReference type="AlphaFoldDB" id="A0A7J9A6A9"/>
<reference evidence="2 3" key="1">
    <citation type="journal article" date="2019" name="Genome Biol. Evol.">
        <title>Insights into the evolution of the New World diploid cottons (Gossypium, subgenus Houzingenia) based on genome sequencing.</title>
        <authorList>
            <person name="Grover C.E."/>
            <person name="Arick M.A. 2nd"/>
            <person name="Thrash A."/>
            <person name="Conover J.L."/>
            <person name="Sanders W.S."/>
            <person name="Peterson D.G."/>
            <person name="Frelichowski J.E."/>
            <person name="Scheffler J.A."/>
            <person name="Scheffler B.E."/>
            <person name="Wendel J.F."/>
        </authorList>
    </citation>
    <scope>NUCLEOTIDE SEQUENCE [LARGE SCALE GENOMIC DNA]</scope>
    <source>
        <strain evidence="2">4</strain>
        <tissue evidence="2">Leaf</tissue>
    </source>
</reference>
<evidence type="ECO:0000313" key="2">
    <source>
        <dbReference type="EMBL" id="MBA0719500.1"/>
    </source>
</evidence>
<dbReference type="PANTHER" id="PTHR33127:SF87">
    <property type="entry name" value="DUF295 DOMAIN-CONTAINING PROTEIN"/>
    <property type="match status" value="1"/>
</dbReference>
<dbReference type="Proteomes" id="UP000593574">
    <property type="component" value="Unassembled WGS sequence"/>
</dbReference>
<comment type="caution">
    <text evidence="2">The sequence shown here is derived from an EMBL/GenBank/DDBJ whole genome shotgun (WGS) entry which is preliminary data.</text>
</comment>
<name>A0A7J9A6A9_9ROSI</name>
<accession>A0A7J9A6A9</accession>
<gene>
    <name evidence="2" type="ORF">Golax_007173</name>
</gene>
<feature type="domain" description="KIB1-4 beta-propeller" evidence="1">
    <location>
        <begin position="149"/>
        <end position="227"/>
    </location>
</feature>
<evidence type="ECO:0000313" key="3">
    <source>
        <dbReference type="Proteomes" id="UP000593574"/>
    </source>
</evidence>
<sequence>MEIERVLDHIRSKLKEEVKQNNEVVIKINEFVVREKNRAKKEALRSASFSITRPVCFELDAFDLENNVVPREEMTMKDCYYGTCVLHKDFQITGREKIHPNNGSGTASKIWRSLIHPLEWRVNKEGVPYTYPWLLLRQGGEKGTRYNLYDPVTNLTYSITIPEFEGCEVRFSNKGWLLITKSPTSILFFQPLTRTRIQVPDLRQMEAYLGQGDNNCIEITVHSATLPNPSFTNPVSDGDSLYYLGENGSAYVSNFSQTMKAIHIGWHIERSASRYLGKSRRRFLIWYKEELISVFVDQGRGTHVVKIDKRVPLKRLEKEITYLSQTTCLVVQGKEQKIKNAVEMSMFLDNEKYQVG</sequence>
<dbReference type="InterPro" id="IPR005174">
    <property type="entry name" value="KIB1-4_b-propeller"/>
</dbReference>
<evidence type="ECO:0000259" key="1">
    <source>
        <dbReference type="Pfam" id="PF03478"/>
    </source>
</evidence>
<proteinExistence type="predicted"/>
<keyword evidence="3" id="KW-1185">Reference proteome</keyword>
<organism evidence="2 3">
    <name type="scientific">Gossypium laxum</name>
    <dbReference type="NCBI Taxonomy" id="34288"/>
    <lineage>
        <taxon>Eukaryota</taxon>
        <taxon>Viridiplantae</taxon>
        <taxon>Streptophyta</taxon>
        <taxon>Embryophyta</taxon>
        <taxon>Tracheophyta</taxon>
        <taxon>Spermatophyta</taxon>
        <taxon>Magnoliopsida</taxon>
        <taxon>eudicotyledons</taxon>
        <taxon>Gunneridae</taxon>
        <taxon>Pentapetalae</taxon>
        <taxon>rosids</taxon>
        <taxon>malvids</taxon>
        <taxon>Malvales</taxon>
        <taxon>Malvaceae</taxon>
        <taxon>Malvoideae</taxon>
        <taxon>Gossypium</taxon>
    </lineage>
</organism>